<organism evidence="17 18">
    <name type="scientific">Aeromonas simiae</name>
    <dbReference type="NCBI Taxonomy" id="218936"/>
    <lineage>
        <taxon>Bacteria</taxon>
        <taxon>Pseudomonadati</taxon>
        <taxon>Pseudomonadota</taxon>
        <taxon>Gammaproteobacteria</taxon>
        <taxon>Aeromonadales</taxon>
        <taxon>Aeromonadaceae</taxon>
        <taxon>Aeromonas</taxon>
    </lineage>
</organism>
<dbReference type="SUPFAM" id="SSF48150">
    <property type="entry name" value="DNA-glycosylase"/>
    <property type="match status" value="1"/>
</dbReference>
<dbReference type="Gene3D" id="3.90.79.10">
    <property type="entry name" value="Nucleoside Triphosphate Pyrophosphohydrolase"/>
    <property type="match status" value="1"/>
</dbReference>
<keyword evidence="12" id="KW-0411">Iron-sulfur</keyword>
<dbReference type="NCBIfam" id="NF008132">
    <property type="entry name" value="PRK10880.1"/>
    <property type="match status" value="1"/>
</dbReference>
<dbReference type="FunFam" id="1.10.1670.10:FF:000002">
    <property type="entry name" value="Adenine DNA glycosylase"/>
    <property type="match status" value="1"/>
</dbReference>
<dbReference type="FunFam" id="3.90.79.10:FF:000028">
    <property type="entry name" value="Adenine DNA glycosylase"/>
    <property type="match status" value="1"/>
</dbReference>
<dbReference type="GO" id="GO:0006298">
    <property type="term" value="P:mismatch repair"/>
    <property type="evidence" value="ECO:0007669"/>
    <property type="project" value="TreeGrafter"/>
</dbReference>
<dbReference type="PANTHER" id="PTHR42944:SF1">
    <property type="entry name" value="ADENINE DNA GLYCOSYLASE"/>
    <property type="match status" value="1"/>
</dbReference>
<evidence type="ECO:0000256" key="11">
    <source>
        <dbReference type="ARBA" id="ARBA00023004"/>
    </source>
</evidence>
<dbReference type="InterPro" id="IPR000445">
    <property type="entry name" value="HhH_motif"/>
</dbReference>
<evidence type="ECO:0000313" key="18">
    <source>
        <dbReference type="Proteomes" id="UP000594034"/>
    </source>
</evidence>
<evidence type="ECO:0000256" key="14">
    <source>
        <dbReference type="ARBA" id="ARBA00023295"/>
    </source>
</evidence>
<keyword evidence="10" id="KW-0378">Hydrolase</keyword>
<dbReference type="InterPro" id="IPR003265">
    <property type="entry name" value="HhH-GPD_domain"/>
</dbReference>
<dbReference type="EMBL" id="CP040449">
    <property type="protein sequence ID" value="QFI53551.1"/>
    <property type="molecule type" value="Genomic_DNA"/>
</dbReference>
<comment type="cofactor">
    <cofactor evidence="15">
        <name>[4Fe-4S] cluster</name>
        <dbReference type="ChEBI" id="CHEBI:49883"/>
    </cofactor>
    <text evidence="15">Binds 1 [4Fe-4S] cluster.</text>
</comment>
<dbReference type="PROSITE" id="PS01155">
    <property type="entry name" value="ENDONUCLEASE_III_2"/>
    <property type="match status" value="1"/>
</dbReference>
<dbReference type="GO" id="GO:0046872">
    <property type="term" value="F:metal ion binding"/>
    <property type="evidence" value="ECO:0007669"/>
    <property type="project" value="UniProtKB-UniRule"/>
</dbReference>
<name>A0A5J6WTQ0_9GAMM</name>
<dbReference type="SUPFAM" id="SSF55811">
    <property type="entry name" value="Nudix"/>
    <property type="match status" value="1"/>
</dbReference>
<feature type="domain" description="HhH-GPD" evidence="16">
    <location>
        <begin position="43"/>
        <end position="194"/>
    </location>
</feature>
<evidence type="ECO:0000256" key="1">
    <source>
        <dbReference type="ARBA" id="ARBA00000843"/>
    </source>
</evidence>
<dbReference type="PANTHER" id="PTHR42944">
    <property type="entry name" value="ADENINE DNA GLYCOSYLASE"/>
    <property type="match status" value="1"/>
</dbReference>
<keyword evidence="7" id="KW-0004">4Fe-4S</keyword>
<dbReference type="InterPro" id="IPR004036">
    <property type="entry name" value="Endonuclease-III-like_CS2"/>
</dbReference>
<evidence type="ECO:0000256" key="4">
    <source>
        <dbReference type="ARBA" id="ARBA00011245"/>
    </source>
</evidence>
<dbReference type="CDD" id="cd03431">
    <property type="entry name" value="NUDIX_DNA_Glycosylase_C-MutY"/>
    <property type="match status" value="1"/>
</dbReference>
<gene>
    <name evidence="17" type="primary">mutY</name>
    <name evidence="17" type="ORF">FE240_01825</name>
</gene>
<comment type="function">
    <text evidence="2">Adenine glycosylase active on G-A mispairs. MutY also corrects error-prone DNA synthesis past GO lesions which are due to the oxidatively damaged form of guanine: 7,8-dihydro-8-oxoguanine (8-oxo-dGTP).</text>
</comment>
<dbReference type="InterPro" id="IPR011257">
    <property type="entry name" value="DNA_glycosylase"/>
</dbReference>
<dbReference type="InterPro" id="IPR023170">
    <property type="entry name" value="HhH_base_excis_C"/>
</dbReference>
<evidence type="ECO:0000256" key="9">
    <source>
        <dbReference type="ARBA" id="ARBA00022763"/>
    </source>
</evidence>
<evidence type="ECO:0000256" key="12">
    <source>
        <dbReference type="ARBA" id="ARBA00023014"/>
    </source>
</evidence>
<dbReference type="InterPro" id="IPR003651">
    <property type="entry name" value="Endonuclease3_FeS-loop_motif"/>
</dbReference>
<dbReference type="GO" id="GO:0034039">
    <property type="term" value="F:8-oxo-7,8-dihydroguanine DNA N-glycosylase activity"/>
    <property type="evidence" value="ECO:0007669"/>
    <property type="project" value="TreeGrafter"/>
</dbReference>
<dbReference type="PROSITE" id="PS00764">
    <property type="entry name" value="ENDONUCLEASE_III_1"/>
    <property type="match status" value="1"/>
</dbReference>
<dbReference type="InterPro" id="IPR015797">
    <property type="entry name" value="NUDIX_hydrolase-like_dom_sf"/>
</dbReference>
<dbReference type="NCBIfam" id="TIGR01084">
    <property type="entry name" value="mutY"/>
    <property type="match status" value="1"/>
</dbReference>
<evidence type="ECO:0000259" key="16">
    <source>
        <dbReference type="SMART" id="SM00478"/>
    </source>
</evidence>
<comment type="subunit">
    <text evidence="4">Monomer.</text>
</comment>
<evidence type="ECO:0000256" key="7">
    <source>
        <dbReference type="ARBA" id="ARBA00022485"/>
    </source>
</evidence>
<evidence type="ECO:0000256" key="8">
    <source>
        <dbReference type="ARBA" id="ARBA00022723"/>
    </source>
</evidence>
<evidence type="ECO:0000313" key="17">
    <source>
        <dbReference type="EMBL" id="QFI53551.1"/>
    </source>
</evidence>
<keyword evidence="13" id="KW-0234">DNA repair</keyword>
<evidence type="ECO:0000256" key="5">
    <source>
        <dbReference type="ARBA" id="ARBA00012045"/>
    </source>
</evidence>
<keyword evidence="8" id="KW-0479">Metal-binding</keyword>
<dbReference type="FunFam" id="1.10.340.30:FF:000002">
    <property type="entry name" value="Adenine DNA glycosylase"/>
    <property type="match status" value="1"/>
</dbReference>
<dbReference type="KEGG" id="asim:FE240_01825"/>
<keyword evidence="14 15" id="KW-0326">Glycosidase</keyword>
<dbReference type="Pfam" id="PF14815">
    <property type="entry name" value="NUDIX_4"/>
    <property type="match status" value="1"/>
</dbReference>
<sequence length="358" mass="40708">MDGFVNQATFASRVLEWYEHSGRKTLPWQQNKTPYRVWVSEIMLQQTQVATVIPYYERFMARFPDVLALADAPLDEVLHHWTGLGYYARARNLHKAAQQIRDQHDGLFPERIEQVMALPGIGRSTAGAILSFSLGQPHAILDGNVKRVLTRWLALGGWPGQKAVENALWEVAIRLTPSQGVQQYNQAMMDIGATLCTRSKPKCELCPVQADCQGRQEGNPTRYPQGKPKKTTPERTGFFLLLRHGDRVWLEQRPPQGIWGGLYCFPQFDNTRQLEERVSELGLAPQQLRELDGFRHTFSHFHLDIRPFMLTLTTLPPVGIMEGDSALWYNLRHPDEVGLAAATQRLLAYPELAIQRSA</sequence>
<comment type="catalytic activity">
    <reaction evidence="1 15">
        <text>Hydrolyzes free adenine bases from 7,8-dihydro-8-oxoguanine:adenine mismatched double-stranded DNA, leaving an apurinic site.</text>
        <dbReference type="EC" id="3.2.2.31"/>
    </reaction>
</comment>
<dbReference type="InterPro" id="IPR029119">
    <property type="entry name" value="MutY_C"/>
</dbReference>
<dbReference type="Proteomes" id="UP000594034">
    <property type="component" value="Chromosome"/>
</dbReference>
<keyword evidence="9 15" id="KW-0227">DNA damage</keyword>
<reference evidence="17 18" key="1">
    <citation type="submission" date="2019-05" db="EMBL/GenBank/DDBJ databases">
        <title>OXA-830, a novel chromosomally encoded expanded-spectrum class D beta-lactamase in Aeromonas simiae.</title>
        <authorList>
            <person name="Zhou W."/>
            <person name="Chen Q."/>
        </authorList>
    </citation>
    <scope>NUCLEOTIDE SEQUENCE [LARGE SCALE GENOMIC DNA]</scope>
    <source>
        <strain evidence="17 18">A6</strain>
    </source>
</reference>
<dbReference type="EC" id="3.2.2.31" evidence="5 15"/>
<protein>
    <recommendedName>
        <fullName evidence="6 15">Adenine DNA glycosylase</fullName>
        <ecNumber evidence="5 15">3.2.2.31</ecNumber>
    </recommendedName>
</protein>
<dbReference type="Gene3D" id="1.10.340.30">
    <property type="entry name" value="Hypothetical protein, domain 2"/>
    <property type="match status" value="1"/>
</dbReference>
<dbReference type="AlphaFoldDB" id="A0A5J6WTQ0"/>
<dbReference type="GO" id="GO:0032357">
    <property type="term" value="F:oxidized purine DNA binding"/>
    <property type="evidence" value="ECO:0007669"/>
    <property type="project" value="TreeGrafter"/>
</dbReference>
<dbReference type="GO" id="GO:0051539">
    <property type="term" value="F:4 iron, 4 sulfur cluster binding"/>
    <property type="evidence" value="ECO:0007669"/>
    <property type="project" value="UniProtKB-UniRule"/>
</dbReference>
<accession>A0A5J6WTQ0</accession>
<dbReference type="InterPro" id="IPR005760">
    <property type="entry name" value="A/G_AdeGlyc_MutY"/>
</dbReference>
<evidence type="ECO:0000256" key="3">
    <source>
        <dbReference type="ARBA" id="ARBA00008343"/>
    </source>
</evidence>
<comment type="similarity">
    <text evidence="3 15">Belongs to the Nth/MutY family.</text>
</comment>
<dbReference type="InterPro" id="IPR004035">
    <property type="entry name" value="Endouclease-III_FeS-bd_BS"/>
</dbReference>
<dbReference type="GO" id="GO:0035485">
    <property type="term" value="F:adenine/guanine mispair binding"/>
    <property type="evidence" value="ECO:0007669"/>
    <property type="project" value="TreeGrafter"/>
</dbReference>
<dbReference type="Pfam" id="PF10576">
    <property type="entry name" value="EndIII_4Fe-2S"/>
    <property type="match status" value="1"/>
</dbReference>
<keyword evidence="11 15" id="KW-0408">Iron</keyword>
<evidence type="ECO:0000256" key="13">
    <source>
        <dbReference type="ARBA" id="ARBA00023204"/>
    </source>
</evidence>
<evidence type="ECO:0000256" key="15">
    <source>
        <dbReference type="RuleBase" id="RU365096"/>
    </source>
</evidence>
<evidence type="ECO:0000256" key="2">
    <source>
        <dbReference type="ARBA" id="ARBA00002933"/>
    </source>
</evidence>
<dbReference type="Pfam" id="PF00633">
    <property type="entry name" value="HHH"/>
    <property type="match status" value="1"/>
</dbReference>
<dbReference type="Pfam" id="PF00730">
    <property type="entry name" value="HhH-GPD"/>
    <property type="match status" value="1"/>
</dbReference>
<evidence type="ECO:0000256" key="10">
    <source>
        <dbReference type="ARBA" id="ARBA00022801"/>
    </source>
</evidence>
<dbReference type="GO" id="GO:0000701">
    <property type="term" value="F:purine-specific mismatch base pair DNA N-glycosylase activity"/>
    <property type="evidence" value="ECO:0007669"/>
    <property type="project" value="UniProtKB-EC"/>
</dbReference>
<proteinExistence type="inferred from homology"/>
<dbReference type="InterPro" id="IPR044298">
    <property type="entry name" value="MIG/MutY"/>
</dbReference>
<dbReference type="GO" id="GO:0006284">
    <property type="term" value="P:base-excision repair"/>
    <property type="evidence" value="ECO:0007669"/>
    <property type="project" value="UniProtKB-UniRule"/>
</dbReference>
<dbReference type="Gene3D" id="1.10.1670.10">
    <property type="entry name" value="Helix-hairpin-Helix base-excision DNA repair enzymes (C-terminal)"/>
    <property type="match status" value="1"/>
</dbReference>
<evidence type="ECO:0000256" key="6">
    <source>
        <dbReference type="ARBA" id="ARBA00022023"/>
    </source>
</evidence>
<keyword evidence="18" id="KW-1185">Reference proteome</keyword>
<dbReference type="SMART" id="SM00478">
    <property type="entry name" value="ENDO3c"/>
    <property type="match status" value="1"/>
</dbReference>
<dbReference type="CDD" id="cd00056">
    <property type="entry name" value="ENDO3c"/>
    <property type="match status" value="1"/>
</dbReference>